<accession>A0ABX2DJE2</accession>
<reference evidence="2 3" key="1">
    <citation type="submission" date="2020-05" db="EMBL/GenBank/DDBJ databases">
        <title>Paenibacillus glebae, sp. nov., Paenibacillus humi sp. nov., Paenibacillus pedi sp. nov., Paenibacillus terrestris sp. nov. and Paenibacillus terricola sp. nov., isolated from a forest top soil sample.</title>
        <authorList>
            <person name="Qi S."/>
            <person name="Carlier A."/>
            <person name="Cnockaert M."/>
            <person name="Vandamme P."/>
        </authorList>
    </citation>
    <scope>NUCLEOTIDE SEQUENCE [LARGE SCALE GENOMIC DNA]</scope>
    <source>
        <strain evidence="2 3">LMG 29502</strain>
    </source>
</reference>
<name>A0ABX2DJE2_9BACL</name>
<feature type="compositionally biased region" description="Low complexity" evidence="1">
    <location>
        <begin position="24"/>
        <end position="40"/>
    </location>
</feature>
<feature type="region of interest" description="Disordered" evidence="1">
    <location>
        <begin position="23"/>
        <end position="42"/>
    </location>
</feature>
<proteinExistence type="predicted"/>
<dbReference type="Proteomes" id="UP000711047">
    <property type="component" value="Unassembled WGS sequence"/>
</dbReference>
<keyword evidence="3" id="KW-1185">Reference proteome</keyword>
<dbReference type="PROSITE" id="PS51257">
    <property type="entry name" value="PROKAR_LIPOPROTEIN"/>
    <property type="match status" value="1"/>
</dbReference>
<organism evidence="2 3">
    <name type="scientific">Paenibacillus tritici</name>
    <dbReference type="NCBI Taxonomy" id="1873425"/>
    <lineage>
        <taxon>Bacteria</taxon>
        <taxon>Bacillati</taxon>
        <taxon>Bacillota</taxon>
        <taxon>Bacilli</taxon>
        <taxon>Bacillales</taxon>
        <taxon>Paenibacillaceae</taxon>
        <taxon>Paenibacillus</taxon>
    </lineage>
</organism>
<gene>
    <name evidence="2" type="ORF">HQN87_01300</name>
</gene>
<protein>
    <submittedName>
        <fullName evidence="2">Uncharacterized protein</fullName>
    </submittedName>
</protein>
<evidence type="ECO:0000313" key="3">
    <source>
        <dbReference type="Proteomes" id="UP000711047"/>
    </source>
</evidence>
<dbReference type="RefSeq" id="WP_173126542.1">
    <property type="nucleotide sequence ID" value="NZ_CP073365.1"/>
</dbReference>
<evidence type="ECO:0000256" key="1">
    <source>
        <dbReference type="SAM" id="MobiDB-lite"/>
    </source>
</evidence>
<comment type="caution">
    <text evidence="2">The sequence shown here is derived from an EMBL/GenBank/DDBJ whole genome shotgun (WGS) entry which is preliminary data.</text>
</comment>
<sequence length="311" mass="34353">MRIISLLIALAIIAGCSGTGGSGSADPAAAPHSSSVADPSAAKEKLEEDMAAAALAEVSPEIADQYSGYVHMDAVQLNGQIFQVYYWNKGDFKYTQFAIVKEGKMVFDSKQAGLTLEGGDIWNEEEELWAEAVVQNNRNTFLFTLTDNRPEFASIVVEEIDGEMQVTVNDDFSVNYEDVDQDGSEDLLASPYSGQSPLGPALMGIYQLNGSNYVPDKLLTRQYAQDQLQLSEQEYKNDPSEQTLEQLLNAYLVLGQRSVALSRFAEFYEWAGQFAGDGGYVDEYNGLLRQTETAEQISGWMDKLQPLRTKR</sequence>
<evidence type="ECO:0000313" key="2">
    <source>
        <dbReference type="EMBL" id="NQX43951.1"/>
    </source>
</evidence>
<dbReference type="EMBL" id="JABMKX010000001">
    <property type="protein sequence ID" value="NQX43951.1"/>
    <property type="molecule type" value="Genomic_DNA"/>
</dbReference>